<evidence type="ECO:0000259" key="3">
    <source>
        <dbReference type="PROSITE" id="PS51186"/>
    </source>
</evidence>
<dbReference type="GO" id="GO:0003700">
    <property type="term" value="F:DNA-binding transcription factor activity"/>
    <property type="evidence" value="ECO:0007669"/>
    <property type="project" value="InterPro"/>
</dbReference>
<dbReference type="EMBL" id="ATHL01000050">
    <property type="protein sequence ID" value="EQB17796.1"/>
    <property type="molecule type" value="Genomic_DNA"/>
</dbReference>
<dbReference type="eggNOG" id="COG1846">
    <property type="taxonomic scope" value="Bacteria"/>
</dbReference>
<dbReference type="PROSITE" id="PS51186">
    <property type="entry name" value="GNAT"/>
    <property type="match status" value="1"/>
</dbReference>
<dbReference type="SMART" id="SM00418">
    <property type="entry name" value="HTH_ARSR"/>
    <property type="match status" value="1"/>
</dbReference>
<protein>
    <recommendedName>
        <fullName evidence="6">MarR family transcriptional regulator</fullName>
    </recommendedName>
</protein>
<evidence type="ECO:0000259" key="2">
    <source>
        <dbReference type="PROSITE" id="PS50995"/>
    </source>
</evidence>
<dbReference type="Pfam" id="PF12802">
    <property type="entry name" value="MarR_2"/>
    <property type="match status" value="1"/>
</dbReference>
<keyword evidence="5" id="KW-1185">Reference proteome</keyword>
<dbReference type="InterPro" id="IPR000835">
    <property type="entry name" value="HTH_MarR-typ"/>
</dbReference>
<feature type="domain" description="N-acetyltransferase" evidence="3">
    <location>
        <begin position="150"/>
        <end position="310"/>
    </location>
</feature>
<organism evidence="4 5">
    <name type="scientific">Novosphingobium lindaniclasticum LE124</name>
    <dbReference type="NCBI Taxonomy" id="1096930"/>
    <lineage>
        <taxon>Bacteria</taxon>
        <taxon>Pseudomonadati</taxon>
        <taxon>Pseudomonadota</taxon>
        <taxon>Alphaproteobacteria</taxon>
        <taxon>Sphingomonadales</taxon>
        <taxon>Sphingomonadaceae</taxon>
        <taxon>Novosphingobium</taxon>
    </lineage>
</organism>
<dbReference type="PANTHER" id="PTHR13947">
    <property type="entry name" value="GNAT FAMILY N-ACETYLTRANSFERASE"/>
    <property type="match status" value="1"/>
</dbReference>
<dbReference type="CDD" id="cd04301">
    <property type="entry name" value="NAT_SF"/>
    <property type="match status" value="1"/>
</dbReference>
<dbReference type="PANTHER" id="PTHR13947:SF37">
    <property type="entry name" value="LD18367P"/>
    <property type="match status" value="1"/>
</dbReference>
<dbReference type="Proteomes" id="UP000015527">
    <property type="component" value="Unassembled WGS sequence"/>
</dbReference>
<sequence length="311" mass="34813">MNESDADEVNQLRSFNRVYTAHLGLLEAHLANSRFSLSEGRILYELAHRQEPTAADIGRALRLDRSQISRTLKRFTEQGLIVSREDPSHGRNQLLSLTAEGRAAFEKADQGARDGVARLLDALPFSRRAELLQAVSSVKKLLEAKNPPVLTLRELRTGDLGMIVHRQAVLYAAEYGYDGSYEILIAQIIADFRRAFDPSQEAAWVAELDGRMAGSIFLMRSQEARTGRLRLLYVEPHARGTGVGGQLVEACVERARTAGYDHLELWTDSQLASARRLYARSGFTLRDTKTERHFGQDIGSETWVMDLRTGS</sequence>
<accession>T0HN65</accession>
<evidence type="ECO:0000313" key="5">
    <source>
        <dbReference type="Proteomes" id="UP000015527"/>
    </source>
</evidence>
<dbReference type="Pfam" id="PF00583">
    <property type="entry name" value="Acetyltransf_1"/>
    <property type="match status" value="1"/>
</dbReference>
<comment type="caution">
    <text evidence="4">The sequence shown here is derived from an EMBL/GenBank/DDBJ whole genome shotgun (WGS) entry which is preliminary data.</text>
</comment>
<dbReference type="InterPro" id="IPR050769">
    <property type="entry name" value="NAT_camello-type"/>
</dbReference>
<feature type="domain" description="HTH marR-type" evidence="2">
    <location>
        <begin position="1"/>
        <end position="143"/>
    </location>
</feature>
<dbReference type="OrthoDB" id="273614at2"/>
<dbReference type="RefSeq" id="WP_021233221.1">
    <property type="nucleotide sequence ID" value="NZ_ATHL01000050.1"/>
</dbReference>
<dbReference type="InterPro" id="IPR036390">
    <property type="entry name" value="WH_DNA-bd_sf"/>
</dbReference>
<evidence type="ECO:0008006" key="6">
    <source>
        <dbReference type="Google" id="ProtNLM"/>
    </source>
</evidence>
<name>T0HN65_9SPHN</name>
<dbReference type="AlphaFoldDB" id="T0HN65"/>
<dbReference type="GO" id="GO:0008080">
    <property type="term" value="F:N-acetyltransferase activity"/>
    <property type="evidence" value="ECO:0007669"/>
    <property type="project" value="InterPro"/>
</dbReference>
<gene>
    <name evidence="4" type="ORF">L284_06345</name>
</gene>
<dbReference type="Gene3D" id="1.10.10.10">
    <property type="entry name" value="Winged helix-like DNA-binding domain superfamily/Winged helix DNA-binding domain"/>
    <property type="match status" value="1"/>
</dbReference>
<dbReference type="eggNOG" id="COG0456">
    <property type="taxonomic scope" value="Bacteria"/>
</dbReference>
<dbReference type="SMART" id="SM00347">
    <property type="entry name" value="HTH_MARR"/>
    <property type="match status" value="1"/>
</dbReference>
<dbReference type="SUPFAM" id="SSF46785">
    <property type="entry name" value="Winged helix' DNA-binding domain"/>
    <property type="match status" value="1"/>
</dbReference>
<proteinExistence type="predicted"/>
<dbReference type="SUPFAM" id="SSF55729">
    <property type="entry name" value="Acyl-CoA N-acyltransferases (Nat)"/>
    <property type="match status" value="1"/>
</dbReference>
<evidence type="ECO:0000313" key="4">
    <source>
        <dbReference type="EMBL" id="EQB17796.1"/>
    </source>
</evidence>
<dbReference type="InterPro" id="IPR016181">
    <property type="entry name" value="Acyl_CoA_acyltransferase"/>
</dbReference>
<dbReference type="InterPro" id="IPR000182">
    <property type="entry name" value="GNAT_dom"/>
</dbReference>
<dbReference type="PATRIC" id="fig|1096930.3.peg.1257"/>
<dbReference type="Gene3D" id="3.40.630.30">
    <property type="match status" value="1"/>
</dbReference>
<reference evidence="4 5" key="1">
    <citation type="journal article" date="2013" name="Genome Announc.">
        <title>Genome Sequence of Novosphingobium lindaniclasticum LE124T, Isolated from a Hexachlorocyclohexane Dumpsite.</title>
        <authorList>
            <person name="Saxena A."/>
            <person name="Nayyar N."/>
            <person name="Sangwan N."/>
            <person name="Kumari R."/>
            <person name="Khurana J.P."/>
            <person name="Lal R."/>
        </authorList>
    </citation>
    <scope>NUCLEOTIDE SEQUENCE [LARGE SCALE GENOMIC DNA]</scope>
    <source>
        <strain evidence="4 5">LE124</strain>
    </source>
</reference>
<dbReference type="PROSITE" id="PS50995">
    <property type="entry name" value="HTH_MARR_2"/>
    <property type="match status" value="1"/>
</dbReference>
<dbReference type="InterPro" id="IPR036388">
    <property type="entry name" value="WH-like_DNA-bd_sf"/>
</dbReference>
<dbReference type="InterPro" id="IPR001845">
    <property type="entry name" value="HTH_ArsR_DNA-bd_dom"/>
</dbReference>
<keyword evidence="1" id="KW-0808">Transferase</keyword>
<evidence type="ECO:0000256" key="1">
    <source>
        <dbReference type="ARBA" id="ARBA00022679"/>
    </source>
</evidence>